<protein>
    <submittedName>
        <fullName evidence="2">Uncharacterized protein</fullName>
    </submittedName>
</protein>
<dbReference type="EMBL" id="JAOJ01000002">
    <property type="protein sequence ID" value="EUA71684.1"/>
    <property type="molecule type" value="Genomic_DNA"/>
</dbReference>
<feature type="region of interest" description="Disordered" evidence="1">
    <location>
        <begin position="35"/>
        <end position="55"/>
    </location>
</feature>
<sequence>MMVELSDWLVPTATAASWGTAGSGAGAHAVGTTVAASGRPGFHEAPIRPPRAPAW</sequence>
<name>X8DTH4_9MYCO</name>
<gene>
    <name evidence="2" type="ORF">I540_3511</name>
</gene>
<dbReference type="AlphaFoldDB" id="X8DTH4"/>
<evidence type="ECO:0000313" key="3">
    <source>
        <dbReference type="Proteomes" id="UP000023351"/>
    </source>
</evidence>
<organism evidence="2 3">
    <name type="scientific">Mycobacteroides abscessus subsp. bolletii 1513</name>
    <dbReference type="NCBI Taxonomy" id="1299321"/>
    <lineage>
        <taxon>Bacteria</taxon>
        <taxon>Bacillati</taxon>
        <taxon>Actinomycetota</taxon>
        <taxon>Actinomycetes</taxon>
        <taxon>Mycobacteriales</taxon>
        <taxon>Mycobacteriaceae</taxon>
        <taxon>Mycobacteroides</taxon>
        <taxon>Mycobacteroides abscessus</taxon>
    </lineage>
</organism>
<evidence type="ECO:0000256" key="1">
    <source>
        <dbReference type="SAM" id="MobiDB-lite"/>
    </source>
</evidence>
<comment type="caution">
    <text evidence="2">The sequence shown here is derived from an EMBL/GenBank/DDBJ whole genome shotgun (WGS) entry which is preliminary data.</text>
</comment>
<dbReference type="Proteomes" id="UP000023351">
    <property type="component" value="Unassembled WGS sequence"/>
</dbReference>
<evidence type="ECO:0000313" key="2">
    <source>
        <dbReference type="EMBL" id="EUA71684.1"/>
    </source>
</evidence>
<proteinExistence type="predicted"/>
<reference evidence="2 3" key="1">
    <citation type="submission" date="2013-12" db="EMBL/GenBank/DDBJ databases">
        <authorList>
            <person name="Zelazny A."/>
            <person name="Olivier K."/>
            <person name="Holland S."/>
            <person name="Lenaerts A."/>
            <person name="Ordway D."/>
            <person name="DeGroote M.A."/>
            <person name="Parker T."/>
            <person name="Sizemore C."/>
            <person name="Tallon L.J."/>
            <person name="Sadzewicz L.K."/>
            <person name="Sengamalay N."/>
            <person name="Fraser C.M."/>
            <person name="Hine E."/>
            <person name="Shefchek K.A."/>
            <person name="Das S.P."/>
            <person name="Tettelin H."/>
        </authorList>
    </citation>
    <scope>NUCLEOTIDE SEQUENCE [LARGE SCALE GENOMIC DNA]</scope>
    <source>
        <strain evidence="2 3">1513</strain>
    </source>
</reference>
<accession>X8DTH4</accession>